<dbReference type="AlphaFoldDB" id="A0A9D9N6V4"/>
<evidence type="ECO:0000256" key="8">
    <source>
        <dbReference type="SAM" id="Phobius"/>
    </source>
</evidence>
<gene>
    <name evidence="9" type="ORF">IAC13_00275</name>
</gene>
<protein>
    <submittedName>
        <fullName evidence="9">Potassium transporter KtrB</fullName>
    </submittedName>
</protein>
<reference evidence="9" key="2">
    <citation type="journal article" date="2021" name="PeerJ">
        <title>Extensive microbial diversity within the chicken gut microbiome revealed by metagenomics and culture.</title>
        <authorList>
            <person name="Gilroy R."/>
            <person name="Ravi A."/>
            <person name="Getino M."/>
            <person name="Pursley I."/>
            <person name="Horton D.L."/>
            <person name="Alikhan N.F."/>
            <person name="Baker D."/>
            <person name="Gharbi K."/>
            <person name="Hall N."/>
            <person name="Watson M."/>
            <person name="Adriaenssens E.M."/>
            <person name="Foster-Nyarko E."/>
            <person name="Jarju S."/>
            <person name="Secka A."/>
            <person name="Antonio M."/>
            <person name="Oren A."/>
            <person name="Chaudhuri R.R."/>
            <person name="La Ragione R."/>
            <person name="Hildebrand F."/>
            <person name="Pallen M.J."/>
        </authorList>
    </citation>
    <scope>NUCLEOTIDE SEQUENCE</scope>
    <source>
        <strain evidence="9">E3-2379</strain>
    </source>
</reference>
<feature type="transmembrane region" description="Helical" evidence="8">
    <location>
        <begin position="46"/>
        <end position="65"/>
    </location>
</feature>
<feature type="transmembrane region" description="Helical" evidence="8">
    <location>
        <begin position="363"/>
        <end position="381"/>
    </location>
</feature>
<feature type="transmembrane region" description="Helical" evidence="8">
    <location>
        <begin position="236"/>
        <end position="259"/>
    </location>
</feature>
<reference evidence="9" key="1">
    <citation type="submission" date="2020-10" db="EMBL/GenBank/DDBJ databases">
        <authorList>
            <person name="Gilroy R."/>
        </authorList>
    </citation>
    <scope>NUCLEOTIDE SEQUENCE</scope>
    <source>
        <strain evidence="9">E3-2379</strain>
    </source>
</reference>
<dbReference type="GO" id="GO:0005886">
    <property type="term" value="C:plasma membrane"/>
    <property type="evidence" value="ECO:0007669"/>
    <property type="project" value="UniProtKB-SubCell"/>
</dbReference>
<keyword evidence="6" id="KW-0406">Ion transport</keyword>
<sequence>MRKLIEKFQKLSAPRIILLGFFCVIFLGSVLLSLPIVTKSGEATPYIDALFTSTTSVCVTGLVTVNTMAHWNLLGHIIILLLIQFGGLGFVAVMTSLMIVIGKKVSLKERLLIQEAYSFHKLSGAVNFIKKVLIGTLIVEGIGAVFFMFQFIPQFGILKGIWISIFTSVSAFCNAGIDIIGENSLVPYVGNPLINIVTMALIVSGGIGFPVWFDIIRVGKMVAKREISTKRVFLRLSLQSKIALTTTAVLILGGAIMVFCLEYNNESTIGTFSVVDKIQASFFQSVTLRTAGFASIAQENLRDDTSLICIILMFIGGSPVGTAGGIKTVTIAVLFATVISVIRGKKAVTLYHRKISIETVKKSLAMICITLFFLLVATFLLNITETQADFMTCLYEVASAIGTVGLSKNLTPYLSDVGKLIIILTMYMGRVGPITMAVGFQVKNKQAMIEFPEEDVLIG</sequence>
<keyword evidence="7 8" id="KW-0472">Membrane</keyword>
<keyword evidence="2" id="KW-0813">Transport</keyword>
<evidence type="ECO:0000256" key="5">
    <source>
        <dbReference type="ARBA" id="ARBA00022989"/>
    </source>
</evidence>
<evidence type="ECO:0000256" key="2">
    <source>
        <dbReference type="ARBA" id="ARBA00022448"/>
    </source>
</evidence>
<feature type="transmembrane region" description="Helical" evidence="8">
    <location>
        <begin position="420"/>
        <end position="440"/>
    </location>
</feature>
<feature type="transmembrane region" description="Helical" evidence="8">
    <location>
        <begin position="77"/>
        <end position="101"/>
    </location>
</feature>
<evidence type="ECO:0000256" key="6">
    <source>
        <dbReference type="ARBA" id="ARBA00023065"/>
    </source>
</evidence>
<dbReference type="GO" id="GO:0030001">
    <property type="term" value="P:metal ion transport"/>
    <property type="evidence" value="ECO:0007669"/>
    <property type="project" value="UniProtKB-ARBA"/>
</dbReference>
<dbReference type="Proteomes" id="UP000823618">
    <property type="component" value="Unassembled WGS sequence"/>
</dbReference>
<evidence type="ECO:0000256" key="7">
    <source>
        <dbReference type="ARBA" id="ARBA00023136"/>
    </source>
</evidence>
<evidence type="ECO:0000313" key="10">
    <source>
        <dbReference type="Proteomes" id="UP000823618"/>
    </source>
</evidence>
<feature type="transmembrane region" description="Helical" evidence="8">
    <location>
        <begin position="128"/>
        <end position="149"/>
    </location>
</feature>
<accession>A0A9D9N6V4</accession>
<feature type="transmembrane region" description="Helical" evidence="8">
    <location>
        <begin position="161"/>
        <end position="181"/>
    </location>
</feature>
<feature type="transmembrane region" description="Helical" evidence="8">
    <location>
        <begin position="193"/>
        <end position="215"/>
    </location>
</feature>
<name>A0A9D9N6V4_9FIRM</name>
<dbReference type="PANTHER" id="PTHR32024:SF1">
    <property type="entry name" value="KTR SYSTEM POTASSIUM UPTAKE PROTEIN B"/>
    <property type="match status" value="1"/>
</dbReference>
<dbReference type="GO" id="GO:0008324">
    <property type="term" value="F:monoatomic cation transmembrane transporter activity"/>
    <property type="evidence" value="ECO:0007669"/>
    <property type="project" value="InterPro"/>
</dbReference>
<keyword evidence="4 8" id="KW-0812">Transmembrane</keyword>
<comment type="subcellular location">
    <subcellularLocation>
        <location evidence="1">Cell membrane</location>
        <topology evidence="1">Multi-pass membrane protein</topology>
    </subcellularLocation>
</comment>
<organism evidence="9 10">
    <name type="scientific">Candidatus Scybalomonas excrementavium</name>
    <dbReference type="NCBI Taxonomy" id="2840943"/>
    <lineage>
        <taxon>Bacteria</taxon>
        <taxon>Bacillati</taxon>
        <taxon>Bacillota</taxon>
        <taxon>Clostridia</taxon>
        <taxon>Lachnospirales</taxon>
        <taxon>Lachnospiraceae</taxon>
        <taxon>Lachnospiraceae incertae sedis</taxon>
        <taxon>Candidatus Scybalomonas</taxon>
    </lineage>
</organism>
<dbReference type="InterPro" id="IPR003445">
    <property type="entry name" value="Cat_transpt"/>
</dbReference>
<feature type="transmembrane region" description="Helical" evidence="8">
    <location>
        <begin position="12"/>
        <end position="34"/>
    </location>
</feature>
<feature type="transmembrane region" description="Helical" evidence="8">
    <location>
        <begin position="322"/>
        <end position="342"/>
    </location>
</feature>
<keyword evidence="5 8" id="KW-1133">Transmembrane helix</keyword>
<evidence type="ECO:0000256" key="3">
    <source>
        <dbReference type="ARBA" id="ARBA00022475"/>
    </source>
</evidence>
<comment type="caution">
    <text evidence="9">The sequence shown here is derived from an EMBL/GenBank/DDBJ whole genome shotgun (WGS) entry which is preliminary data.</text>
</comment>
<keyword evidence="3" id="KW-1003">Cell membrane</keyword>
<evidence type="ECO:0000256" key="1">
    <source>
        <dbReference type="ARBA" id="ARBA00004651"/>
    </source>
</evidence>
<dbReference type="Pfam" id="PF02386">
    <property type="entry name" value="TrkH"/>
    <property type="match status" value="1"/>
</dbReference>
<dbReference type="EMBL" id="JADIML010000011">
    <property type="protein sequence ID" value="MBO8462348.1"/>
    <property type="molecule type" value="Genomic_DNA"/>
</dbReference>
<proteinExistence type="predicted"/>
<evidence type="ECO:0000313" key="9">
    <source>
        <dbReference type="EMBL" id="MBO8462348.1"/>
    </source>
</evidence>
<evidence type="ECO:0000256" key="4">
    <source>
        <dbReference type="ARBA" id="ARBA00022692"/>
    </source>
</evidence>
<dbReference type="PANTHER" id="PTHR32024">
    <property type="entry name" value="TRK SYSTEM POTASSIUM UPTAKE PROTEIN TRKG-RELATED"/>
    <property type="match status" value="1"/>
</dbReference>